<gene>
    <name evidence="2" type="ORF">ACIGXA_23075</name>
</gene>
<evidence type="ECO:0000313" key="2">
    <source>
        <dbReference type="EMBL" id="MFI9103407.1"/>
    </source>
</evidence>
<reference evidence="2 3" key="1">
    <citation type="submission" date="2024-10" db="EMBL/GenBank/DDBJ databases">
        <title>The Natural Products Discovery Center: Release of the First 8490 Sequenced Strains for Exploring Actinobacteria Biosynthetic Diversity.</title>
        <authorList>
            <person name="Kalkreuter E."/>
            <person name="Kautsar S.A."/>
            <person name="Yang D."/>
            <person name="Bader C.D."/>
            <person name="Teijaro C.N."/>
            <person name="Fluegel L."/>
            <person name="Davis C.M."/>
            <person name="Simpson J.R."/>
            <person name="Lauterbach L."/>
            <person name="Steele A.D."/>
            <person name="Gui C."/>
            <person name="Meng S."/>
            <person name="Li G."/>
            <person name="Viehrig K."/>
            <person name="Ye F."/>
            <person name="Su P."/>
            <person name="Kiefer A.F."/>
            <person name="Nichols A."/>
            <person name="Cepeda A.J."/>
            <person name="Yan W."/>
            <person name="Fan B."/>
            <person name="Jiang Y."/>
            <person name="Adhikari A."/>
            <person name="Zheng C.-J."/>
            <person name="Schuster L."/>
            <person name="Cowan T.M."/>
            <person name="Smanski M.J."/>
            <person name="Chevrette M.G."/>
            <person name="De Carvalho L.P.S."/>
            <person name="Shen B."/>
        </authorList>
    </citation>
    <scope>NUCLEOTIDE SEQUENCE [LARGE SCALE GENOMIC DNA]</scope>
    <source>
        <strain evidence="2 3">NPDC053399</strain>
    </source>
</reference>
<dbReference type="EMBL" id="JBITYG010000007">
    <property type="protein sequence ID" value="MFI9103407.1"/>
    <property type="molecule type" value="Genomic_DNA"/>
</dbReference>
<sequence>MTARSSAEEFWPFLISRGHVTTYRVVVAPQFLCEADLAGLLYDLAGGEPTLPGHGRYRVVRGTAAGDFVLMFRVHLGESEGGGGRPGAPLRDEHGRRIPVIDGVVERVRRFDPTTGAGVLDEGRRRCRQRFREFWESGDGSRPPHPSAAFTAARTQGGAVRWEELPEYVVARLASTDSPLECDGDSGEREAEPGEPLGGTVRWPRRLTVGAAVGLAAGLAGWAVSRSHH</sequence>
<dbReference type="RefSeq" id="WP_399652422.1">
    <property type="nucleotide sequence ID" value="NZ_JBITYG010000007.1"/>
</dbReference>
<name>A0ABW8CC27_9ACTN</name>
<dbReference type="Proteomes" id="UP001614394">
    <property type="component" value="Unassembled WGS sequence"/>
</dbReference>
<accession>A0ABW8CC27</accession>
<feature type="region of interest" description="Disordered" evidence="1">
    <location>
        <begin position="176"/>
        <end position="202"/>
    </location>
</feature>
<comment type="caution">
    <text evidence="2">The sequence shown here is derived from an EMBL/GenBank/DDBJ whole genome shotgun (WGS) entry which is preliminary data.</text>
</comment>
<evidence type="ECO:0000313" key="3">
    <source>
        <dbReference type="Proteomes" id="UP001614394"/>
    </source>
</evidence>
<evidence type="ECO:0000256" key="1">
    <source>
        <dbReference type="SAM" id="MobiDB-lite"/>
    </source>
</evidence>
<proteinExistence type="predicted"/>
<protein>
    <submittedName>
        <fullName evidence="2">Uncharacterized protein</fullName>
    </submittedName>
</protein>
<organism evidence="2 3">
    <name type="scientific">Streptomyces fildesensis</name>
    <dbReference type="NCBI Taxonomy" id="375757"/>
    <lineage>
        <taxon>Bacteria</taxon>
        <taxon>Bacillati</taxon>
        <taxon>Actinomycetota</taxon>
        <taxon>Actinomycetes</taxon>
        <taxon>Kitasatosporales</taxon>
        <taxon>Streptomycetaceae</taxon>
        <taxon>Streptomyces</taxon>
    </lineage>
</organism>
<keyword evidence="3" id="KW-1185">Reference proteome</keyword>